<evidence type="ECO:0000256" key="8">
    <source>
        <dbReference type="ARBA" id="ARBA00022898"/>
    </source>
</evidence>
<dbReference type="Gene3D" id="3.40.50.1100">
    <property type="match status" value="2"/>
</dbReference>
<feature type="region of interest" description="Disordered" evidence="12">
    <location>
        <begin position="1"/>
        <end position="64"/>
    </location>
</feature>
<dbReference type="GO" id="GO:0003941">
    <property type="term" value="F:L-serine ammonia-lyase activity"/>
    <property type="evidence" value="ECO:0007669"/>
    <property type="project" value="TreeGrafter"/>
</dbReference>
<dbReference type="InterPro" id="IPR000634">
    <property type="entry name" value="Ser/Thr_deHydtase_PyrdxlP-BS"/>
</dbReference>
<evidence type="ECO:0000256" key="1">
    <source>
        <dbReference type="ARBA" id="ARBA00001274"/>
    </source>
</evidence>
<dbReference type="SUPFAM" id="SSF55021">
    <property type="entry name" value="ACT-like"/>
    <property type="match status" value="2"/>
</dbReference>
<keyword evidence="8 11" id="KW-0663">Pyridoxal phosphate</keyword>
<dbReference type="GO" id="GO:0030170">
    <property type="term" value="F:pyridoxal phosphate binding"/>
    <property type="evidence" value="ECO:0007669"/>
    <property type="project" value="InterPro"/>
</dbReference>
<feature type="domain" description="ACT-like" evidence="13">
    <location>
        <begin position="434"/>
        <end position="511"/>
    </location>
</feature>
<dbReference type="GO" id="GO:0006565">
    <property type="term" value="P:L-serine catabolic process"/>
    <property type="evidence" value="ECO:0007669"/>
    <property type="project" value="TreeGrafter"/>
</dbReference>
<dbReference type="InterPro" id="IPR050147">
    <property type="entry name" value="Ser/Thr_Dehydratase"/>
</dbReference>
<dbReference type="InterPro" id="IPR005787">
    <property type="entry name" value="Thr_deHydtase_biosynth"/>
</dbReference>
<dbReference type="AlphaFoldDB" id="A0AAX4NYJ6"/>
<dbReference type="NCBIfam" id="NF006674">
    <property type="entry name" value="PRK09224.1"/>
    <property type="match status" value="1"/>
</dbReference>
<dbReference type="InterPro" id="IPR001721">
    <property type="entry name" value="TD_ACT-like"/>
</dbReference>
<dbReference type="Gene3D" id="3.40.1020.10">
    <property type="entry name" value="Biosynthetic Threonine Deaminase, Domain 3"/>
    <property type="match status" value="1"/>
</dbReference>
<evidence type="ECO:0000256" key="5">
    <source>
        <dbReference type="ARBA" id="ARBA00022605"/>
    </source>
</evidence>
<sequence>MRAGRVGGRTGGARGRARERPGATWTARTWNGSGRRWLRGSRSRALAEEESKVDQPSDPSAATGSEELLAKSLQRGEPCCFDRDNIVHERSDHPDWTSSDAAYLKQVLCARVYDVAEETDLQKADSLSAKLKNTVFLKREDKQQVFSFKLRGAFNKMANLSSDQLKRGVICSSAGNHAQGVALSAIRLGCKATICMPLITPDIKVDAVRRLGGNVKLVGENYDECQTYAKKTAAEEGLSYIHPFDDPFVIAGQGTVGNEILRQCSIDFVNQDHDLDAIFVPVGGGGLLAGVATFVKQVRPDVKVYGVEPLGAACMTEALMRGGICTLEEVDAFADGVAVKTAGAETFRLVSKFCDGIVTVTTEEICAAIKDVFKDTRSILEPAGAVAVAGLKSFCKLKGVEGKVMVAVTSGANMNFDRLRLVSDIANFGAKTEVMLATTIPEKPGEFKRFVDVLVGDEQLSVTEFKYRYALTERREAHILFSVEVDEDSKQKEDLLRRLEGAGMETIDLSHIEAAQRHLRHLVGGRARTFTGGIPDERILEVTFPEIPGALGRFLAELAPEWNVTLFHYRQTGNLETNLLIGIQIADSQYDAFKDAMKKLSYRAEEIDSTALEAFAQFLY</sequence>
<evidence type="ECO:0000313" key="14">
    <source>
        <dbReference type="EMBL" id="WZN58946.1"/>
    </source>
</evidence>
<dbReference type="PANTHER" id="PTHR48078">
    <property type="entry name" value="THREONINE DEHYDRATASE, MITOCHONDRIAL-RELATED"/>
    <property type="match status" value="1"/>
</dbReference>
<dbReference type="GO" id="GO:0009097">
    <property type="term" value="P:isoleucine biosynthetic process"/>
    <property type="evidence" value="ECO:0007669"/>
    <property type="project" value="UniProtKB-UniRule"/>
</dbReference>
<dbReference type="EC" id="4.3.1.19" evidence="11"/>
<keyword evidence="6 11" id="KW-0412">Isoleucine biosynthesis</keyword>
<dbReference type="InterPro" id="IPR045865">
    <property type="entry name" value="ACT-like_dom_sf"/>
</dbReference>
<feature type="compositionally biased region" description="Gly residues" evidence="12">
    <location>
        <begin position="1"/>
        <end position="14"/>
    </location>
</feature>
<evidence type="ECO:0000313" key="15">
    <source>
        <dbReference type="Proteomes" id="UP001472866"/>
    </source>
</evidence>
<evidence type="ECO:0000256" key="4">
    <source>
        <dbReference type="ARBA" id="ARBA00010869"/>
    </source>
</evidence>
<dbReference type="CDD" id="cd01562">
    <property type="entry name" value="Thr-dehyd"/>
    <property type="match status" value="1"/>
</dbReference>
<feature type="compositionally biased region" description="Basic and acidic residues" evidence="12">
    <location>
        <begin position="45"/>
        <end position="55"/>
    </location>
</feature>
<evidence type="ECO:0000259" key="13">
    <source>
        <dbReference type="PROSITE" id="PS51672"/>
    </source>
</evidence>
<dbReference type="PANTHER" id="PTHR48078:SF11">
    <property type="entry name" value="THREONINE DEHYDRATASE, MITOCHONDRIAL"/>
    <property type="match status" value="1"/>
</dbReference>
<comment type="similarity">
    <text evidence="4 11">Belongs to the serine/threonine dehydratase family.</text>
</comment>
<accession>A0AAX4NYJ6</accession>
<dbReference type="EMBL" id="CP151501">
    <property type="protein sequence ID" value="WZN58946.1"/>
    <property type="molecule type" value="Genomic_DNA"/>
</dbReference>
<comment type="cofactor">
    <cofactor evidence="2 11">
        <name>pyridoxal 5'-phosphate</name>
        <dbReference type="ChEBI" id="CHEBI:597326"/>
    </cofactor>
</comment>
<evidence type="ECO:0000256" key="10">
    <source>
        <dbReference type="ARBA" id="ARBA00023304"/>
    </source>
</evidence>
<evidence type="ECO:0000256" key="7">
    <source>
        <dbReference type="ARBA" id="ARBA00022737"/>
    </source>
</evidence>
<evidence type="ECO:0000256" key="6">
    <source>
        <dbReference type="ARBA" id="ARBA00022624"/>
    </source>
</evidence>
<dbReference type="Pfam" id="PF00585">
    <property type="entry name" value="Thr_dehydrat_C"/>
    <property type="match status" value="2"/>
</dbReference>
<gene>
    <name evidence="14" type="ORF">HKI87_01g04710</name>
</gene>
<keyword evidence="10 11" id="KW-0100">Branched-chain amino acid biosynthesis</keyword>
<dbReference type="FunFam" id="3.40.50.1100:FF:000008">
    <property type="entry name" value="L-threonine dehydratase"/>
    <property type="match status" value="1"/>
</dbReference>
<proteinExistence type="inferred from homology"/>
<comment type="catalytic activity">
    <reaction evidence="1 11">
        <text>L-threonine = 2-oxobutanoate + NH4(+)</text>
        <dbReference type="Rhea" id="RHEA:22108"/>
        <dbReference type="ChEBI" id="CHEBI:16763"/>
        <dbReference type="ChEBI" id="CHEBI:28938"/>
        <dbReference type="ChEBI" id="CHEBI:57926"/>
        <dbReference type="EC" id="4.3.1.19"/>
    </reaction>
</comment>
<name>A0AAX4NYJ6_9CHLO</name>
<evidence type="ECO:0000256" key="12">
    <source>
        <dbReference type="SAM" id="MobiDB-lite"/>
    </source>
</evidence>
<keyword evidence="15" id="KW-1185">Reference proteome</keyword>
<dbReference type="InterPro" id="IPR038110">
    <property type="entry name" value="TD_ACT-like_sf"/>
</dbReference>
<keyword evidence="5 11" id="KW-0028">Amino-acid biosynthesis</keyword>
<evidence type="ECO:0000256" key="11">
    <source>
        <dbReference type="RuleBase" id="RU362012"/>
    </source>
</evidence>
<dbReference type="NCBIfam" id="TIGR01124">
    <property type="entry name" value="ilvA_2Cterm"/>
    <property type="match status" value="1"/>
</dbReference>
<dbReference type="GO" id="GO:0004794">
    <property type="term" value="F:threonine deaminase activity"/>
    <property type="evidence" value="ECO:0007669"/>
    <property type="project" value="UniProtKB-UniRule"/>
</dbReference>
<keyword evidence="9 11" id="KW-0456">Lyase</keyword>
<evidence type="ECO:0000256" key="9">
    <source>
        <dbReference type="ARBA" id="ARBA00023239"/>
    </source>
</evidence>
<dbReference type="PROSITE" id="PS51672">
    <property type="entry name" value="ACT_LIKE"/>
    <property type="match status" value="2"/>
</dbReference>
<dbReference type="Proteomes" id="UP001472866">
    <property type="component" value="Chromosome 01"/>
</dbReference>
<dbReference type="SUPFAM" id="SSF53686">
    <property type="entry name" value="Tryptophan synthase beta subunit-like PLP-dependent enzymes"/>
    <property type="match status" value="1"/>
</dbReference>
<organism evidence="14 15">
    <name type="scientific">Chloropicon roscoffensis</name>
    <dbReference type="NCBI Taxonomy" id="1461544"/>
    <lineage>
        <taxon>Eukaryota</taxon>
        <taxon>Viridiplantae</taxon>
        <taxon>Chlorophyta</taxon>
        <taxon>Chloropicophyceae</taxon>
        <taxon>Chloropicales</taxon>
        <taxon>Chloropicaceae</taxon>
        <taxon>Chloropicon</taxon>
    </lineage>
</organism>
<dbReference type="GO" id="GO:0006567">
    <property type="term" value="P:L-threonine catabolic process"/>
    <property type="evidence" value="ECO:0007669"/>
    <property type="project" value="TreeGrafter"/>
</dbReference>
<protein>
    <recommendedName>
        <fullName evidence="11">Threonine dehydratase</fullName>
        <ecNumber evidence="11">4.3.1.19</ecNumber>
    </recommendedName>
    <alternativeName>
        <fullName evidence="11">Threonine deaminase</fullName>
    </alternativeName>
</protein>
<keyword evidence="7" id="KW-0677">Repeat</keyword>
<dbReference type="Pfam" id="PF00291">
    <property type="entry name" value="PALP"/>
    <property type="match status" value="1"/>
</dbReference>
<dbReference type="CDD" id="cd04907">
    <property type="entry name" value="ACT_ThrD-I_2"/>
    <property type="match status" value="1"/>
</dbReference>
<dbReference type="InterPro" id="IPR001926">
    <property type="entry name" value="TrpB-like_PALP"/>
</dbReference>
<dbReference type="PROSITE" id="PS00165">
    <property type="entry name" value="DEHYDRATASE_SER_THR"/>
    <property type="match status" value="1"/>
</dbReference>
<comment type="pathway">
    <text evidence="3 11">Amino-acid biosynthesis; L-isoleucine biosynthesis; 2-oxobutanoate from L-threonine: step 1/1.</text>
</comment>
<reference evidence="14 15" key="1">
    <citation type="submission" date="2024-03" db="EMBL/GenBank/DDBJ databases">
        <title>Complete genome sequence of the green alga Chloropicon roscoffensis RCC1871.</title>
        <authorList>
            <person name="Lemieux C."/>
            <person name="Pombert J.-F."/>
            <person name="Otis C."/>
            <person name="Turmel M."/>
        </authorList>
    </citation>
    <scope>NUCLEOTIDE SEQUENCE [LARGE SCALE GENOMIC DNA]</scope>
    <source>
        <strain evidence="14 15">RCC1871</strain>
    </source>
</reference>
<evidence type="ECO:0000256" key="3">
    <source>
        <dbReference type="ARBA" id="ARBA00004810"/>
    </source>
</evidence>
<feature type="domain" description="ACT-like" evidence="13">
    <location>
        <begin position="538"/>
        <end position="609"/>
    </location>
</feature>
<evidence type="ECO:0000256" key="2">
    <source>
        <dbReference type="ARBA" id="ARBA00001933"/>
    </source>
</evidence>
<dbReference type="InterPro" id="IPR036052">
    <property type="entry name" value="TrpB-like_PALP_sf"/>
</dbReference>